<dbReference type="InterPro" id="IPR006938">
    <property type="entry name" value="DUF624"/>
</dbReference>
<dbReference type="RefSeq" id="WP_306076460.1">
    <property type="nucleotide sequence ID" value="NZ_JAROBZ020000001.1"/>
</dbReference>
<protein>
    <submittedName>
        <fullName evidence="2">DUF624 domain-containing protein</fullName>
    </submittedName>
</protein>
<feature type="transmembrane region" description="Helical" evidence="1">
    <location>
        <begin position="104"/>
        <end position="129"/>
    </location>
</feature>
<keyword evidence="1" id="KW-0472">Membrane</keyword>
<keyword evidence="1" id="KW-0812">Transmembrane</keyword>
<keyword evidence="3" id="KW-1185">Reference proteome</keyword>
<dbReference type="EMBL" id="JAROBZ020000001">
    <property type="protein sequence ID" value="MFB3169229.1"/>
    <property type="molecule type" value="Genomic_DNA"/>
</dbReference>
<organism evidence="2 3">
    <name type="scientific">Neobacillus driksii</name>
    <dbReference type="NCBI Taxonomy" id="3035913"/>
    <lineage>
        <taxon>Bacteria</taxon>
        <taxon>Bacillati</taxon>
        <taxon>Bacillota</taxon>
        <taxon>Bacilli</taxon>
        <taxon>Bacillales</taxon>
        <taxon>Bacillaceae</taxon>
        <taxon>Neobacillus</taxon>
    </lineage>
</organism>
<comment type="caution">
    <text evidence="2">The sequence shown here is derived from an EMBL/GenBank/DDBJ whole genome shotgun (WGS) entry which is preliminary data.</text>
</comment>
<evidence type="ECO:0000313" key="3">
    <source>
        <dbReference type="Proteomes" id="UP001241748"/>
    </source>
</evidence>
<feature type="transmembrane region" description="Helical" evidence="1">
    <location>
        <begin position="71"/>
        <end position="92"/>
    </location>
</feature>
<proteinExistence type="predicted"/>
<gene>
    <name evidence="2" type="ORF">P5G62_019055</name>
</gene>
<sequence length="210" mass="24322">MFNLDNRFYRFLNKIVDFLLLNFLWFLFCLPVITIFPATAAVFGVVRSWLRKEEPSTTKMFITLFKDNVKHGLILGVVWTLLGSLFMFNVVVGFQMDGSIKMVLMPFLLIIIILYFYTSIFIFPIMVNYQLNWLEVIKNSFLFSLGHPLTSLLGIFILTVVIMLTFIIPISFLVLSSTAAYFIYYFCGKSFNKVEVNKNLTLGVNQHIKS</sequence>
<keyword evidence="1" id="KW-1133">Transmembrane helix</keyword>
<dbReference type="Proteomes" id="UP001241748">
    <property type="component" value="Unassembled WGS sequence"/>
</dbReference>
<evidence type="ECO:0000313" key="2">
    <source>
        <dbReference type="EMBL" id="MFB3169229.1"/>
    </source>
</evidence>
<evidence type="ECO:0000256" key="1">
    <source>
        <dbReference type="SAM" id="Phobius"/>
    </source>
</evidence>
<name>A0ABV4YWM4_9BACI</name>
<dbReference type="Pfam" id="PF04854">
    <property type="entry name" value="DUF624"/>
    <property type="match status" value="1"/>
</dbReference>
<feature type="transmembrane region" description="Helical" evidence="1">
    <location>
        <begin position="20"/>
        <end position="50"/>
    </location>
</feature>
<reference evidence="2 3" key="1">
    <citation type="submission" date="2024-05" db="EMBL/GenBank/DDBJ databases">
        <authorList>
            <person name="Venkateswaran K."/>
        </authorList>
    </citation>
    <scope>NUCLEOTIDE SEQUENCE [LARGE SCALE GENOMIC DNA]</scope>
    <source>
        <strain evidence="2 3">179-C4-2-HS</strain>
    </source>
</reference>
<accession>A0ABV4YWM4</accession>